<feature type="region of interest" description="Disordered" evidence="10">
    <location>
        <begin position="415"/>
        <end position="542"/>
    </location>
</feature>
<accession>A0A9P4TCC9</accession>
<dbReference type="PANTHER" id="PTHR47435:SF4">
    <property type="entry name" value="KELCH REPEAT PROTEIN (AFU_ORTHOLOGUE AFUA_5G12780)"/>
    <property type="match status" value="1"/>
</dbReference>
<keyword evidence="11" id="KW-0812">Transmembrane</keyword>
<evidence type="ECO:0000256" key="3">
    <source>
        <dbReference type="ARBA" id="ARBA00022679"/>
    </source>
</evidence>
<dbReference type="EC" id="2.7.10.1" evidence="1"/>
<keyword evidence="11" id="KW-1133">Transmembrane helix</keyword>
<organism evidence="13 14">
    <name type="scientific">Curvularia kusanoi</name>
    <name type="common">Cochliobolus kusanoi</name>
    <dbReference type="NCBI Taxonomy" id="90978"/>
    <lineage>
        <taxon>Eukaryota</taxon>
        <taxon>Fungi</taxon>
        <taxon>Dikarya</taxon>
        <taxon>Ascomycota</taxon>
        <taxon>Pezizomycotina</taxon>
        <taxon>Dothideomycetes</taxon>
        <taxon>Pleosporomycetidae</taxon>
        <taxon>Pleosporales</taxon>
        <taxon>Pleosporineae</taxon>
        <taxon>Pleosporaceae</taxon>
        <taxon>Curvularia</taxon>
    </lineage>
</organism>
<dbReference type="InterPro" id="IPR049328">
    <property type="entry name" value="TM_ErbB1"/>
</dbReference>
<keyword evidence="5" id="KW-0547">Nucleotide-binding</keyword>
<dbReference type="EMBL" id="SWKU01000015">
    <property type="protein sequence ID" value="KAF3000191.1"/>
    <property type="molecule type" value="Genomic_DNA"/>
</dbReference>
<evidence type="ECO:0000313" key="13">
    <source>
        <dbReference type="EMBL" id="KAF3000191.1"/>
    </source>
</evidence>
<dbReference type="GO" id="GO:0019760">
    <property type="term" value="P:glucosinolate metabolic process"/>
    <property type="evidence" value="ECO:0007669"/>
    <property type="project" value="UniProtKB-ARBA"/>
</dbReference>
<feature type="compositionally biased region" description="Low complexity" evidence="10">
    <location>
        <begin position="461"/>
        <end position="480"/>
    </location>
</feature>
<dbReference type="GO" id="GO:0004714">
    <property type="term" value="F:transmembrane receptor protein tyrosine kinase activity"/>
    <property type="evidence" value="ECO:0007669"/>
    <property type="project" value="UniProtKB-EC"/>
</dbReference>
<feature type="transmembrane region" description="Helical" evidence="11">
    <location>
        <begin position="386"/>
        <end position="411"/>
    </location>
</feature>
<protein>
    <recommendedName>
        <fullName evidence="1">receptor protein-tyrosine kinase</fullName>
        <ecNumber evidence="1">2.7.10.1</ecNumber>
    </recommendedName>
</protein>
<keyword evidence="7" id="KW-0067">ATP-binding</keyword>
<dbReference type="InterPro" id="IPR044912">
    <property type="entry name" value="Egfr_JX_dom"/>
</dbReference>
<proteinExistence type="predicted"/>
<evidence type="ECO:0000256" key="11">
    <source>
        <dbReference type="SAM" id="Phobius"/>
    </source>
</evidence>
<comment type="caution">
    <text evidence="13">The sequence shown here is derived from an EMBL/GenBank/DDBJ whole genome shotgun (WGS) entry which is preliminary data.</text>
</comment>
<evidence type="ECO:0000259" key="12">
    <source>
        <dbReference type="Pfam" id="PF21314"/>
    </source>
</evidence>
<keyword evidence="6" id="KW-0418">Kinase</keyword>
<dbReference type="Pfam" id="PF21314">
    <property type="entry name" value="TM_ErbB1"/>
    <property type="match status" value="1"/>
</dbReference>
<dbReference type="Gene3D" id="2.120.10.80">
    <property type="entry name" value="Kelch-type beta propeller"/>
    <property type="match status" value="2"/>
</dbReference>
<dbReference type="Proteomes" id="UP000801428">
    <property type="component" value="Unassembled WGS sequence"/>
</dbReference>
<dbReference type="InterPro" id="IPR015915">
    <property type="entry name" value="Kelch-typ_b-propeller"/>
</dbReference>
<keyword evidence="4" id="KW-0677">Repeat</keyword>
<evidence type="ECO:0000256" key="10">
    <source>
        <dbReference type="SAM" id="MobiDB-lite"/>
    </source>
</evidence>
<reference evidence="13" key="1">
    <citation type="submission" date="2019-04" db="EMBL/GenBank/DDBJ databases">
        <title>Sequencing of skin fungus with MAO and IRED activity.</title>
        <authorList>
            <person name="Marsaioli A.J."/>
            <person name="Bonatto J.M.C."/>
            <person name="Reis Junior O."/>
        </authorList>
    </citation>
    <scope>NUCLEOTIDE SEQUENCE</scope>
    <source>
        <strain evidence="13">30M1</strain>
    </source>
</reference>
<dbReference type="PANTHER" id="PTHR47435">
    <property type="entry name" value="KELCH REPEAT PROTEIN (AFU_ORTHOLOGUE AFUA_5G12780)"/>
    <property type="match status" value="1"/>
</dbReference>
<dbReference type="SUPFAM" id="SSF50965">
    <property type="entry name" value="Galactose oxidase, central domain"/>
    <property type="match status" value="1"/>
</dbReference>
<keyword evidence="3" id="KW-0808">Transferase</keyword>
<dbReference type="GO" id="GO:0005524">
    <property type="term" value="F:ATP binding"/>
    <property type="evidence" value="ECO:0007669"/>
    <property type="project" value="UniProtKB-KW"/>
</dbReference>
<keyword evidence="11" id="KW-0472">Membrane</keyword>
<dbReference type="AlphaFoldDB" id="A0A9P4TCC9"/>
<feature type="compositionally biased region" description="Basic and acidic residues" evidence="10">
    <location>
        <begin position="429"/>
        <end position="445"/>
    </location>
</feature>
<gene>
    <name evidence="13" type="ORF">E8E13_006590</name>
</gene>
<keyword evidence="2" id="KW-0597">Phosphoprotein</keyword>
<feature type="domain" description="Epidermal growth factor receptor-like transmembrane-juxtamembrane segment" evidence="12">
    <location>
        <begin position="389"/>
        <end position="419"/>
    </location>
</feature>
<keyword evidence="9" id="KW-0829">Tyrosine-protein kinase</keyword>
<evidence type="ECO:0000256" key="4">
    <source>
        <dbReference type="ARBA" id="ARBA00022737"/>
    </source>
</evidence>
<evidence type="ECO:0000313" key="14">
    <source>
        <dbReference type="Proteomes" id="UP000801428"/>
    </source>
</evidence>
<evidence type="ECO:0000256" key="2">
    <source>
        <dbReference type="ARBA" id="ARBA00022553"/>
    </source>
</evidence>
<dbReference type="OrthoDB" id="10251809at2759"/>
<evidence type="ECO:0000256" key="6">
    <source>
        <dbReference type="ARBA" id="ARBA00022777"/>
    </source>
</evidence>
<evidence type="ECO:0000256" key="7">
    <source>
        <dbReference type="ARBA" id="ARBA00022840"/>
    </source>
</evidence>
<dbReference type="InterPro" id="IPR011043">
    <property type="entry name" value="Gal_Oxase/kelch_b-propeller"/>
</dbReference>
<evidence type="ECO:0000256" key="5">
    <source>
        <dbReference type="ARBA" id="ARBA00022741"/>
    </source>
</evidence>
<dbReference type="Pfam" id="PF24681">
    <property type="entry name" value="Kelch_KLHDC2_KLHL20_DRC7"/>
    <property type="match status" value="1"/>
</dbReference>
<evidence type="ECO:0000256" key="8">
    <source>
        <dbReference type="ARBA" id="ARBA00023004"/>
    </source>
</evidence>
<keyword evidence="8" id="KW-0408">Iron</keyword>
<evidence type="ECO:0000256" key="9">
    <source>
        <dbReference type="ARBA" id="ARBA00023137"/>
    </source>
</evidence>
<keyword evidence="14" id="KW-1185">Reference proteome</keyword>
<evidence type="ECO:0000256" key="1">
    <source>
        <dbReference type="ARBA" id="ARBA00011902"/>
    </source>
</evidence>
<dbReference type="Gene3D" id="6.10.250.2930">
    <property type="match status" value="1"/>
</dbReference>
<sequence>MFPTQHKNLTKGTDVPSTSGGVLWPDITNKLFYLFGGEYDGEPQVFTNLWYFDVIYNTWNKSSASDGSQNGVSWPASGAGTVSDAGVAYYYGGYLNNKTVPKWVGKEIMLNSLTSFDMNSRSWSNHTYDEIPRAEGTLHYLPASASGMLAYFGGVEMTNGARTFANMSQIQLLDINDNKWFTQSATGDIPFPRRGACAGVVWAADRSSFNFYVWGGIGENGEAFDEAYILSLPSFQWIRIHPAPPAPVPNYGGKGWSSCNVIFDSQMIVMGGLVTNKSMIECDVPSMGGQHGLLLGQENVEVDQWWHAVRNDTKKYRVPNQIIALIGGNQDGQATKTAPANGWATPSLSGYWKGYNIPKTPTATRAINTATDTQSRAGSGENSTNVGAIAGGTVGGVLALAIVSGLLFLCLRRRRKQKTETSSKTTPDITHDSHRQDKTTQDTTHDTMSQVSTVPPYKGHSPAYSPQPLSPPQSWLSDQSYPHANPHGPPLSGEWSQQAAYPHQQPHYLPPSQSPAYPRLHEISAELPDVRSPTNAELSDIRSPVVGELPDVEFPKPIREQH</sequence>
<name>A0A9P4TCC9_CURKU</name>